<dbReference type="GO" id="GO:0008106">
    <property type="term" value="F:alcohol dehydrogenase (NADP+) activity"/>
    <property type="evidence" value="ECO:0007669"/>
    <property type="project" value="TreeGrafter"/>
</dbReference>
<gene>
    <name evidence="4" type="ORF">HF964_00535</name>
</gene>
<name>A0A7X6N130_9LACO</name>
<dbReference type="Pfam" id="PF25137">
    <property type="entry name" value="ADH_Fe_C"/>
    <property type="match status" value="1"/>
</dbReference>
<evidence type="ECO:0000313" key="4">
    <source>
        <dbReference type="EMBL" id="NKZ23304.1"/>
    </source>
</evidence>
<feature type="domain" description="Fe-containing alcohol dehydrogenase-like C-terminal" evidence="3">
    <location>
        <begin position="188"/>
        <end position="388"/>
    </location>
</feature>
<keyword evidence="1" id="KW-0560">Oxidoreductase</keyword>
<dbReference type="Pfam" id="PF00465">
    <property type="entry name" value="Fe-ADH"/>
    <property type="match status" value="1"/>
</dbReference>
<dbReference type="GO" id="GO:1990002">
    <property type="term" value="F:methylglyoxal reductase (NADPH) (acetol producing) activity"/>
    <property type="evidence" value="ECO:0007669"/>
    <property type="project" value="TreeGrafter"/>
</dbReference>
<proteinExistence type="predicted"/>
<organism evidence="4 5">
    <name type="scientific">Periweissella fabalis</name>
    <dbReference type="NCBI Taxonomy" id="1070421"/>
    <lineage>
        <taxon>Bacteria</taxon>
        <taxon>Bacillati</taxon>
        <taxon>Bacillota</taxon>
        <taxon>Bacilli</taxon>
        <taxon>Lactobacillales</taxon>
        <taxon>Lactobacillaceae</taxon>
        <taxon>Periweissella</taxon>
    </lineage>
</organism>
<keyword evidence="5" id="KW-1185">Reference proteome</keyword>
<dbReference type="PANTHER" id="PTHR43633:SF1">
    <property type="entry name" value="ALCOHOL DEHYDROGENASE YQHD"/>
    <property type="match status" value="1"/>
</dbReference>
<dbReference type="PROSITE" id="PS00060">
    <property type="entry name" value="ADH_IRON_2"/>
    <property type="match status" value="1"/>
</dbReference>
<dbReference type="GO" id="GO:0005829">
    <property type="term" value="C:cytosol"/>
    <property type="evidence" value="ECO:0007669"/>
    <property type="project" value="TreeGrafter"/>
</dbReference>
<evidence type="ECO:0000259" key="2">
    <source>
        <dbReference type="Pfam" id="PF00465"/>
    </source>
</evidence>
<evidence type="ECO:0000259" key="3">
    <source>
        <dbReference type="Pfam" id="PF25137"/>
    </source>
</evidence>
<evidence type="ECO:0000313" key="5">
    <source>
        <dbReference type="Proteomes" id="UP000549765"/>
    </source>
</evidence>
<sequence>MQNFNFKNATEIVFGKDQIASKLQAAVSQFGENVLLVYGGGSIKRSGLYDQIKELLADLNVVELAGIDPNPRVESVTAGQKLTKEHDIDVILAVGGGSVIDAAKVIASAKYYDGDAWDLVIKPSIRHEIQQLPVVDILTLAATGTEMNAGSVISNLSTKQKIGTYGPNTPAVSFLDPTLTYSVSTWQTAAGSFDIFSHLVEQYFDREPNNDVTASMIEGIMRTVIKWAPVAIEQPMNYDARANLMWASTMALNGLVDLGNVNGWSVHPMEHELSAYYDITHGAGLAILTPRWMEFCLNADTEAKFAAFGRNVWHLAGEDSQVAHDAIQATYNWIKELGLPTTLSGVDINEETNFEAMAEHAVSLKNLTQTAYVPLNSADVVDLYRKSMTTVGFE</sequence>
<dbReference type="FunFam" id="3.40.50.1970:FF:000003">
    <property type="entry name" value="Alcohol dehydrogenase, iron-containing"/>
    <property type="match status" value="1"/>
</dbReference>
<dbReference type="AlphaFoldDB" id="A0A7X6N130"/>
<feature type="domain" description="Alcohol dehydrogenase iron-type/glycerol dehydrogenase GldA" evidence="2">
    <location>
        <begin position="10"/>
        <end position="177"/>
    </location>
</feature>
<dbReference type="PANTHER" id="PTHR43633">
    <property type="entry name" value="ALCOHOL DEHYDROGENASE YQHD"/>
    <property type="match status" value="1"/>
</dbReference>
<accession>A0A7X6N130</accession>
<dbReference type="InterPro" id="IPR001670">
    <property type="entry name" value="ADH_Fe/GldA"/>
</dbReference>
<comment type="caution">
    <text evidence="4">The sequence shown here is derived from an EMBL/GenBank/DDBJ whole genome shotgun (WGS) entry which is preliminary data.</text>
</comment>
<dbReference type="InterPro" id="IPR056798">
    <property type="entry name" value="ADH_Fe_C"/>
</dbReference>
<protein>
    <submittedName>
        <fullName evidence="4">Iron-containing alcohol dehydrogenase</fullName>
    </submittedName>
</protein>
<dbReference type="GO" id="GO:0046872">
    <property type="term" value="F:metal ion binding"/>
    <property type="evidence" value="ECO:0007669"/>
    <property type="project" value="InterPro"/>
</dbReference>
<dbReference type="Gene3D" id="1.20.1090.10">
    <property type="entry name" value="Dehydroquinate synthase-like - alpha domain"/>
    <property type="match status" value="1"/>
</dbReference>
<dbReference type="RefSeq" id="WP_168721104.1">
    <property type="nucleotide sequence ID" value="NZ_JAAXPN010000001.1"/>
</dbReference>
<dbReference type="EMBL" id="JAAXPN010000001">
    <property type="protein sequence ID" value="NKZ23304.1"/>
    <property type="molecule type" value="Genomic_DNA"/>
</dbReference>
<dbReference type="Gene3D" id="3.40.50.1970">
    <property type="match status" value="1"/>
</dbReference>
<dbReference type="CDD" id="cd08187">
    <property type="entry name" value="BDH"/>
    <property type="match status" value="1"/>
</dbReference>
<dbReference type="GO" id="GO:1990362">
    <property type="term" value="F:butanol dehydrogenase (NAD+) activity"/>
    <property type="evidence" value="ECO:0007669"/>
    <property type="project" value="InterPro"/>
</dbReference>
<dbReference type="SUPFAM" id="SSF56796">
    <property type="entry name" value="Dehydroquinate synthase-like"/>
    <property type="match status" value="1"/>
</dbReference>
<dbReference type="InterPro" id="IPR044731">
    <property type="entry name" value="BDH-like"/>
</dbReference>
<evidence type="ECO:0000256" key="1">
    <source>
        <dbReference type="ARBA" id="ARBA00023002"/>
    </source>
</evidence>
<dbReference type="InterPro" id="IPR018211">
    <property type="entry name" value="ADH_Fe_CS"/>
</dbReference>
<reference evidence="4 5" key="1">
    <citation type="submission" date="2020-04" db="EMBL/GenBank/DDBJ databases">
        <title>MicrobeNet Type strains.</title>
        <authorList>
            <person name="Nicholson A.C."/>
        </authorList>
    </citation>
    <scope>NUCLEOTIDE SEQUENCE [LARGE SCALE GENOMIC DNA]</scope>
    <source>
        <strain evidence="4 5">CCUG 61472</strain>
    </source>
</reference>
<dbReference type="Proteomes" id="UP000549765">
    <property type="component" value="Unassembled WGS sequence"/>
</dbReference>